<keyword evidence="22" id="KW-1185">Reference proteome</keyword>
<evidence type="ECO:0000256" key="16">
    <source>
        <dbReference type="ARBA" id="ARBA00023180"/>
    </source>
</evidence>
<dbReference type="Pfam" id="PF17064">
    <property type="entry name" value="QVR"/>
    <property type="match status" value="1"/>
</dbReference>
<evidence type="ECO:0000256" key="11">
    <source>
        <dbReference type="ARBA" id="ARBA00022946"/>
    </source>
</evidence>
<evidence type="ECO:0000256" key="20">
    <source>
        <dbReference type="SAM" id="SignalP"/>
    </source>
</evidence>
<dbReference type="EMBL" id="OA882328">
    <property type="protein sequence ID" value="CAD7274732.1"/>
    <property type="molecule type" value="Genomic_DNA"/>
</dbReference>
<accession>A0A7R9BGI9</accession>
<comment type="function">
    <text evidence="1">Accessory subunit of the mitochondrial membrane respiratory chain NADH dehydrogenase (Complex I), that is believed not to be involved in catalysis. Complex I functions in the transfer of electrons from NADH to the respiratory chain. The immediate electron acceptor for the enzyme is believed to be ubiquinone.</text>
</comment>
<evidence type="ECO:0000313" key="21">
    <source>
        <dbReference type="EMBL" id="CAD7274732.1"/>
    </source>
</evidence>
<evidence type="ECO:0000256" key="10">
    <source>
        <dbReference type="ARBA" id="ARBA00022792"/>
    </source>
</evidence>
<dbReference type="PANTHER" id="PTHR13178:SF0">
    <property type="entry name" value="NADH DEHYDROGENASE [UBIQUINONE] 1 BETA SUBCOMPLEX SUBUNIT 5, MITOCHONDRIAL"/>
    <property type="match status" value="1"/>
</dbReference>
<reference evidence="21" key="1">
    <citation type="submission" date="2020-11" db="EMBL/GenBank/DDBJ databases">
        <authorList>
            <person name="Tran Van P."/>
        </authorList>
    </citation>
    <scope>NUCLEOTIDE SEQUENCE</scope>
</reference>
<evidence type="ECO:0000256" key="17">
    <source>
        <dbReference type="ARBA" id="ARBA00032395"/>
    </source>
</evidence>
<evidence type="ECO:0000256" key="12">
    <source>
        <dbReference type="ARBA" id="ARBA00022982"/>
    </source>
</evidence>
<keyword evidence="6" id="KW-0813">Transport</keyword>
<sequence length="316" mass="36471">MNVLLLSWIGILSLCLSGSLKGATAIKCYQCSSAEDAKGEDSCGVYEGFDESKNDPVECTSDESVTPGTFCVKITKQSPRGFIWDGRWRQVIRRCGSVSEVGVTGVCNWGLDENSVYWEECYCSEDACVKFYYHRSMAVFSSLRSSSKVLNSAIVKKFLQSPQCSKDVRRNSGHLMITASRWQWTKSKDLMHFYLFVGLIPVTIAITALNVFVGPATLSEIPEDYEPEEYEYYESPVTRFLVKNFGRTYQEDYERTLHFVNRIRDRGMLRKTQTEVEDFMQQRNDYKAYYYRPVLAKFWRATREDAEFVHFVRGEQ</sequence>
<organism evidence="21">
    <name type="scientific">Notodromas monacha</name>
    <dbReference type="NCBI Taxonomy" id="399045"/>
    <lineage>
        <taxon>Eukaryota</taxon>
        <taxon>Metazoa</taxon>
        <taxon>Ecdysozoa</taxon>
        <taxon>Arthropoda</taxon>
        <taxon>Crustacea</taxon>
        <taxon>Oligostraca</taxon>
        <taxon>Ostracoda</taxon>
        <taxon>Podocopa</taxon>
        <taxon>Podocopida</taxon>
        <taxon>Cypridocopina</taxon>
        <taxon>Cypridoidea</taxon>
        <taxon>Cyprididae</taxon>
        <taxon>Notodromas</taxon>
    </lineage>
</organism>
<keyword evidence="15 19" id="KW-0472">Membrane</keyword>
<dbReference type="InterPro" id="IPR031424">
    <property type="entry name" value="QVR-like"/>
</dbReference>
<evidence type="ECO:0000256" key="5">
    <source>
        <dbReference type="ARBA" id="ARBA00015175"/>
    </source>
</evidence>
<dbReference type="InterPro" id="IPR019173">
    <property type="entry name" value="NADH_UbQ_OxRdtase_B5_su"/>
</dbReference>
<dbReference type="GO" id="GO:0005743">
    <property type="term" value="C:mitochondrial inner membrane"/>
    <property type="evidence" value="ECO:0007669"/>
    <property type="project" value="UniProtKB-SubCell"/>
</dbReference>
<keyword evidence="16" id="KW-0325">Glycoprotein</keyword>
<feature type="signal peptide" evidence="20">
    <location>
        <begin position="1"/>
        <end position="25"/>
    </location>
</feature>
<keyword evidence="14" id="KW-0496">Mitochondrion</keyword>
<protein>
    <recommendedName>
        <fullName evidence="5">NADH dehydrogenase [ubiquinone] 1 beta subcomplex subunit 5, mitochondrial</fullName>
    </recommendedName>
    <alternativeName>
        <fullName evidence="18">Complex I-SGDH</fullName>
    </alternativeName>
    <alternativeName>
        <fullName evidence="17">NADH-ubiquinone oxidoreductase SGDH subunit</fullName>
    </alternativeName>
</protein>
<keyword evidence="13 19" id="KW-1133">Transmembrane helix</keyword>
<evidence type="ECO:0000256" key="6">
    <source>
        <dbReference type="ARBA" id="ARBA00022448"/>
    </source>
</evidence>
<dbReference type="OrthoDB" id="10046582at2759"/>
<evidence type="ECO:0000256" key="19">
    <source>
        <dbReference type="SAM" id="Phobius"/>
    </source>
</evidence>
<evidence type="ECO:0000256" key="8">
    <source>
        <dbReference type="ARBA" id="ARBA00022692"/>
    </source>
</evidence>
<evidence type="ECO:0000256" key="2">
    <source>
        <dbReference type="ARBA" id="ARBA00004434"/>
    </source>
</evidence>
<dbReference type="EMBL" id="CAJPEX010000291">
    <property type="protein sequence ID" value="CAG0914884.1"/>
    <property type="molecule type" value="Genomic_DNA"/>
</dbReference>
<keyword evidence="10" id="KW-0999">Mitochondrion inner membrane</keyword>
<keyword evidence="9 20" id="KW-0732">Signal</keyword>
<proteinExistence type="inferred from homology"/>
<dbReference type="GO" id="GO:0032222">
    <property type="term" value="P:regulation of synaptic transmission, cholinergic"/>
    <property type="evidence" value="ECO:0007669"/>
    <property type="project" value="InterPro"/>
</dbReference>
<keyword evidence="11" id="KW-0809">Transit peptide</keyword>
<evidence type="ECO:0000256" key="13">
    <source>
        <dbReference type="ARBA" id="ARBA00022989"/>
    </source>
</evidence>
<comment type="subunit">
    <text evidence="4">Complex I is composed of 45 different subunits.</text>
</comment>
<dbReference type="Pfam" id="PF09781">
    <property type="entry name" value="NDUF_B5"/>
    <property type="match status" value="1"/>
</dbReference>
<dbReference type="GO" id="GO:0030431">
    <property type="term" value="P:sleep"/>
    <property type="evidence" value="ECO:0007669"/>
    <property type="project" value="InterPro"/>
</dbReference>
<feature type="chain" id="PRO_5036402920" description="NADH dehydrogenase [ubiquinone] 1 beta subcomplex subunit 5, mitochondrial" evidence="20">
    <location>
        <begin position="26"/>
        <end position="316"/>
    </location>
</feature>
<comment type="similarity">
    <text evidence="3">Belongs to the complex I NDUFB5 subunit family.</text>
</comment>
<name>A0A7R9BGI9_9CRUS</name>
<keyword evidence="12" id="KW-0249">Electron transport</keyword>
<dbReference type="Proteomes" id="UP000678499">
    <property type="component" value="Unassembled WGS sequence"/>
</dbReference>
<evidence type="ECO:0000256" key="1">
    <source>
        <dbReference type="ARBA" id="ARBA00003195"/>
    </source>
</evidence>
<evidence type="ECO:0000256" key="4">
    <source>
        <dbReference type="ARBA" id="ARBA00011533"/>
    </source>
</evidence>
<evidence type="ECO:0000256" key="18">
    <source>
        <dbReference type="ARBA" id="ARBA00032550"/>
    </source>
</evidence>
<evidence type="ECO:0000256" key="14">
    <source>
        <dbReference type="ARBA" id="ARBA00023128"/>
    </source>
</evidence>
<evidence type="ECO:0000256" key="7">
    <source>
        <dbReference type="ARBA" id="ARBA00022660"/>
    </source>
</evidence>
<evidence type="ECO:0000256" key="9">
    <source>
        <dbReference type="ARBA" id="ARBA00022729"/>
    </source>
</evidence>
<dbReference type="AlphaFoldDB" id="A0A7R9BGI9"/>
<gene>
    <name evidence="21" type="ORF">NMOB1V02_LOCUS2554</name>
</gene>
<dbReference type="PANTHER" id="PTHR13178">
    <property type="entry name" value="NADH-UBIQUINONE OXIDOREDUCTASE SGDH SUBUNIT"/>
    <property type="match status" value="1"/>
</dbReference>
<evidence type="ECO:0000256" key="3">
    <source>
        <dbReference type="ARBA" id="ARBA00007152"/>
    </source>
</evidence>
<evidence type="ECO:0000313" key="22">
    <source>
        <dbReference type="Proteomes" id="UP000678499"/>
    </source>
</evidence>
<evidence type="ECO:0000256" key="15">
    <source>
        <dbReference type="ARBA" id="ARBA00023136"/>
    </source>
</evidence>
<feature type="transmembrane region" description="Helical" evidence="19">
    <location>
        <begin position="193"/>
        <end position="213"/>
    </location>
</feature>
<keyword evidence="8 19" id="KW-0812">Transmembrane</keyword>
<comment type="subcellular location">
    <subcellularLocation>
        <location evidence="2">Mitochondrion inner membrane</location>
        <topology evidence="2">Single-pass membrane protein</topology>
    </subcellularLocation>
</comment>
<keyword evidence="7" id="KW-0679">Respiratory chain</keyword>